<gene>
    <name evidence="1" type="ORF">NM688_g6103</name>
</gene>
<reference evidence="1" key="1">
    <citation type="submission" date="2022-07" db="EMBL/GenBank/DDBJ databases">
        <title>Genome Sequence of Phlebia brevispora.</title>
        <authorList>
            <person name="Buettner E."/>
        </authorList>
    </citation>
    <scope>NUCLEOTIDE SEQUENCE</scope>
    <source>
        <strain evidence="1">MPL23</strain>
    </source>
</reference>
<dbReference type="EMBL" id="JANHOG010001210">
    <property type="protein sequence ID" value="KAJ3541312.1"/>
    <property type="molecule type" value="Genomic_DNA"/>
</dbReference>
<accession>A0ACC1SJY9</accession>
<name>A0ACC1SJY9_9APHY</name>
<organism evidence="1 2">
    <name type="scientific">Phlebia brevispora</name>
    <dbReference type="NCBI Taxonomy" id="194682"/>
    <lineage>
        <taxon>Eukaryota</taxon>
        <taxon>Fungi</taxon>
        <taxon>Dikarya</taxon>
        <taxon>Basidiomycota</taxon>
        <taxon>Agaricomycotina</taxon>
        <taxon>Agaricomycetes</taxon>
        <taxon>Polyporales</taxon>
        <taxon>Meruliaceae</taxon>
        <taxon>Phlebia</taxon>
    </lineage>
</organism>
<dbReference type="Proteomes" id="UP001148662">
    <property type="component" value="Unassembled WGS sequence"/>
</dbReference>
<evidence type="ECO:0000313" key="2">
    <source>
        <dbReference type="Proteomes" id="UP001148662"/>
    </source>
</evidence>
<protein>
    <submittedName>
        <fullName evidence="1">Uncharacterized protein</fullName>
    </submittedName>
</protein>
<sequence>MSDIASELYADLIENYVIYATAALAAYEYVLGLGYEYFFVCRCKWTSVTWLFLLNRYFMVASIIVQILPSSPGVRGAVYFRTIDLIRLCYHRCSCNAAMMNFYMAITLVPEVIAAVFSALRVYALLGRARRVLALAVLLLGLTPIVTNSYGSSKDNRVYVDDPVLGSSCYDISTLSPSTMFHSKKLDNMIIADSIVVLATWLKTYQQVKQASSLGMSGISAIFLRDGSIYFIILLILNTLQFLVDIVPALEPANPIANITYIMQPVLISRFMINLRRASEGLTGSRDPTEMRSFSRFSAPNFRIPTITSQNFIDPLAQPLEYGEEIVWDSEPSIIESSGNTAIDGEQVSDFSSTLNLSSNREEIDEVL</sequence>
<proteinExistence type="predicted"/>
<evidence type="ECO:0000313" key="1">
    <source>
        <dbReference type="EMBL" id="KAJ3541312.1"/>
    </source>
</evidence>
<comment type="caution">
    <text evidence="1">The sequence shown here is derived from an EMBL/GenBank/DDBJ whole genome shotgun (WGS) entry which is preliminary data.</text>
</comment>
<keyword evidence="2" id="KW-1185">Reference proteome</keyword>